<feature type="compositionally biased region" description="Acidic residues" evidence="1">
    <location>
        <begin position="330"/>
        <end position="343"/>
    </location>
</feature>
<evidence type="ECO:0000256" key="1">
    <source>
        <dbReference type="SAM" id="MobiDB-lite"/>
    </source>
</evidence>
<dbReference type="OMA" id="DARPSEN"/>
<feature type="compositionally biased region" description="Basic and acidic residues" evidence="1">
    <location>
        <begin position="173"/>
        <end position="183"/>
    </location>
</feature>
<dbReference type="EnsemblMetazoa" id="XM_030996423">
    <property type="protein sequence ID" value="XP_030852283"/>
    <property type="gene ID" value="LOC100891383"/>
</dbReference>
<feature type="compositionally biased region" description="Basic and acidic residues" evidence="1">
    <location>
        <begin position="1"/>
        <end position="10"/>
    </location>
</feature>
<feature type="region of interest" description="Disordered" evidence="1">
    <location>
        <begin position="1"/>
        <end position="360"/>
    </location>
</feature>
<sequence>MSENSVKDILARFNQGSGPPLGPPPAQKPSVQNKPSKLTKPSNLPINNSSANGVKSPSNGVKSPMARGFPPGGGVNIEDISKVKLKKPPLPKPPADARPSENQIPSFKLQPKPKPKPAAPPRQEPSSPLGSAHSQPKTPPHVSGTPVQNKSSLHANPKPPAGLTTKQKPRTPARKDSLTDIHARPRKQSLPTPSAADEDKENHWKNGTRADEPAPPVSDSENSSASSVTDIPFRRTSFLHTVSKKSNERKPVLEPLPPLLIIGNAPRKPAKPPNVSLAKFLPASSDSPPPPLRPPKPGATPTTPPSLPARPGGGLSKTRPPPPQPVQEEQLPDDAGDIYDDVEGNLPPVVPKTRRPFSLM</sequence>
<evidence type="ECO:0000313" key="3">
    <source>
        <dbReference type="Proteomes" id="UP000007110"/>
    </source>
</evidence>
<feature type="compositionally biased region" description="Low complexity" evidence="1">
    <location>
        <begin position="218"/>
        <end position="227"/>
    </location>
</feature>
<dbReference type="AlphaFoldDB" id="A0A7M7T415"/>
<dbReference type="KEGG" id="spu:100891383"/>
<feature type="compositionally biased region" description="Pro residues" evidence="1">
    <location>
        <begin position="287"/>
        <end position="308"/>
    </location>
</feature>
<keyword evidence="3" id="KW-1185">Reference proteome</keyword>
<dbReference type="RefSeq" id="XP_030852283.1">
    <property type="nucleotide sequence ID" value="XM_030996423.1"/>
</dbReference>
<evidence type="ECO:0000313" key="2">
    <source>
        <dbReference type="EnsemblMetazoa" id="XP_030852283"/>
    </source>
</evidence>
<dbReference type="GeneID" id="100891383"/>
<feature type="compositionally biased region" description="Polar residues" evidence="1">
    <location>
        <begin position="124"/>
        <end position="136"/>
    </location>
</feature>
<dbReference type="Proteomes" id="UP000007110">
    <property type="component" value="Unassembled WGS sequence"/>
</dbReference>
<feature type="compositionally biased region" description="Polar residues" evidence="1">
    <location>
        <begin position="145"/>
        <end position="154"/>
    </location>
</feature>
<organism evidence="2 3">
    <name type="scientific">Strongylocentrotus purpuratus</name>
    <name type="common">Purple sea urchin</name>
    <dbReference type="NCBI Taxonomy" id="7668"/>
    <lineage>
        <taxon>Eukaryota</taxon>
        <taxon>Metazoa</taxon>
        <taxon>Echinodermata</taxon>
        <taxon>Eleutherozoa</taxon>
        <taxon>Echinozoa</taxon>
        <taxon>Echinoidea</taxon>
        <taxon>Euechinoidea</taxon>
        <taxon>Echinacea</taxon>
        <taxon>Camarodonta</taxon>
        <taxon>Echinidea</taxon>
        <taxon>Strongylocentrotidae</taxon>
        <taxon>Strongylocentrotus</taxon>
    </lineage>
</organism>
<dbReference type="InParanoid" id="A0A7M7T415"/>
<accession>A0A7M7T415</accession>
<feature type="compositionally biased region" description="Basic and acidic residues" evidence="1">
    <location>
        <begin position="200"/>
        <end position="212"/>
    </location>
</feature>
<proteinExistence type="predicted"/>
<feature type="compositionally biased region" description="Polar residues" evidence="1">
    <location>
        <begin position="29"/>
        <end position="61"/>
    </location>
</feature>
<protein>
    <submittedName>
        <fullName evidence="2">Uncharacterized protein</fullName>
    </submittedName>
</protein>
<reference evidence="3" key="1">
    <citation type="submission" date="2015-02" db="EMBL/GenBank/DDBJ databases">
        <title>Genome sequencing for Strongylocentrotus purpuratus.</title>
        <authorList>
            <person name="Murali S."/>
            <person name="Liu Y."/>
            <person name="Vee V."/>
            <person name="English A."/>
            <person name="Wang M."/>
            <person name="Skinner E."/>
            <person name="Han Y."/>
            <person name="Muzny D.M."/>
            <person name="Worley K.C."/>
            <person name="Gibbs R.A."/>
        </authorList>
    </citation>
    <scope>NUCLEOTIDE SEQUENCE</scope>
</reference>
<name>A0A7M7T415_STRPU</name>
<reference evidence="2" key="2">
    <citation type="submission" date="2021-01" db="UniProtKB">
        <authorList>
            <consortium name="EnsemblMetazoa"/>
        </authorList>
    </citation>
    <scope>IDENTIFICATION</scope>
</reference>